<name>A0ABD5QCV1_9EURY</name>
<gene>
    <name evidence="1" type="ORF">ACFPFO_06525</name>
</gene>
<dbReference type="AlphaFoldDB" id="A0ABD5QCV1"/>
<reference evidence="1 2" key="1">
    <citation type="journal article" date="2019" name="Int. J. Syst. Evol. Microbiol.">
        <title>The Global Catalogue of Microorganisms (GCM) 10K type strain sequencing project: providing services to taxonomists for standard genome sequencing and annotation.</title>
        <authorList>
            <consortium name="The Broad Institute Genomics Platform"/>
            <consortium name="The Broad Institute Genome Sequencing Center for Infectious Disease"/>
            <person name="Wu L."/>
            <person name="Ma J."/>
        </authorList>
    </citation>
    <scope>NUCLEOTIDE SEQUENCE [LARGE SCALE GENOMIC DNA]</scope>
    <source>
        <strain evidence="1 2">CGMCC 1.15824</strain>
    </source>
</reference>
<proteinExistence type="predicted"/>
<accession>A0ABD5QCV1</accession>
<dbReference type="RefSeq" id="WP_224829713.1">
    <property type="nucleotide sequence ID" value="NZ_JAIVEF010000025.1"/>
</dbReference>
<keyword evidence="2" id="KW-1185">Reference proteome</keyword>
<evidence type="ECO:0000313" key="2">
    <source>
        <dbReference type="Proteomes" id="UP001595925"/>
    </source>
</evidence>
<comment type="caution">
    <text evidence="1">The sequence shown here is derived from an EMBL/GenBank/DDBJ whole genome shotgun (WGS) entry which is preliminary data.</text>
</comment>
<organism evidence="1 2">
    <name type="scientific">Saliphagus infecundisoli</name>
    <dbReference type="NCBI Taxonomy" id="1849069"/>
    <lineage>
        <taxon>Archaea</taxon>
        <taxon>Methanobacteriati</taxon>
        <taxon>Methanobacteriota</taxon>
        <taxon>Stenosarchaea group</taxon>
        <taxon>Halobacteria</taxon>
        <taxon>Halobacteriales</taxon>
        <taxon>Natrialbaceae</taxon>
        <taxon>Saliphagus</taxon>
    </lineage>
</organism>
<dbReference type="Proteomes" id="UP001595925">
    <property type="component" value="Unassembled WGS sequence"/>
</dbReference>
<sequence length="46" mass="5162">MITIDDDPAYLIGATVGDIWPNPAESIDGWDEIKSALQEVSDFHWE</sequence>
<evidence type="ECO:0000313" key="1">
    <source>
        <dbReference type="EMBL" id="MFC4987420.1"/>
    </source>
</evidence>
<dbReference type="EMBL" id="JBHSJG010000024">
    <property type="protein sequence ID" value="MFC4987420.1"/>
    <property type="molecule type" value="Genomic_DNA"/>
</dbReference>
<protein>
    <submittedName>
        <fullName evidence="1">Uncharacterized protein</fullName>
    </submittedName>
</protein>